<evidence type="ECO:0000313" key="2">
    <source>
        <dbReference type="EMBL" id="RIA45408.1"/>
    </source>
</evidence>
<dbReference type="EMBL" id="QXDF01000005">
    <property type="protein sequence ID" value="RIA45408.1"/>
    <property type="molecule type" value="Genomic_DNA"/>
</dbReference>
<keyword evidence="3" id="KW-1185">Reference proteome</keyword>
<feature type="compositionally biased region" description="Polar residues" evidence="1">
    <location>
        <begin position="132"/>
        <end position="143"/>
    </location>
</feature>
<sequence length="387" mass="42870">MDFSPEKSPAEIRARVLRKRGSKKSPWFRAFWSILLSDLTNAEKVTAMIVLGHADSGTAAGARPSQQTIAAIRRTGRNRVKAELRNLEKAKVFSARREGDGRGRKITYDFIPDQTIEELQRAMAKDGDTHEATQSTWGQNEPKSAQDAEGDPDTSIGDDAIAPGDTAEKGVHDVPRSEKGIHGVAPSRDADDGRGYAACQKGVHDVPKRGYMAYPRSAPDLPPTFARAREDGAAASLGTPHAPQHNDAGIWVNDENRLRANPEARRALEAALPEMKPGNLLRRIESLCDIATLRGMSPRDLFSVVRREADRIASDKSFDRFWSAYPLKRKGKEKARLTWRKLGADDRRAATDAIPAYQRDCEAAGLPVMDAWRYLTNRAWERPLVNV</sequence>
<accession>A0A397P915</accession>
<feature type="region of interest" description="Disordered" evidence="1">
    <location>
        <begin position="232"/>
        <end position="253"/>
    </location>
</feature>
<dbReference type="AlphaFoldDB" id="A0A397P915"/>
<name>A0A397P915_9HYPH</name>
<reference evidence="2 3" key="1">
    <citation type="submission" date="2018-08" db="EMBL/GenBank/DDBJ databases">
        <title>Genomic Encyclopedia of Archaeal and Bacterial Type Strains, Phase II (KMG-II): from individual species to whole genera.</title>
        <authorList>
            <person name="Goeker M."/>
        </authorList>
    </citation>
    <scope>NUCLEOTIDE SEQUENCE [LARGE SCALE GENOMIC DNA]</scope>
    <source>
        <strain evidence="2 3">DSM 5002</strain>
    </source>
</reference>
<gene>
    <name evidence="2" type="ORF">BXY53_2694</name>
</gene>
<feature type="region of interest" description="Disordered" evidence="1">
    <location>
        <begin position="123"/>
        <end position="196"/>
    </location>
</feature>
<organism evidence="2 3">
    <name type="scientific">Dichotomicrobium thermohalophilum</name>
    <dbReference type="NCBI Taxonomy" id="933063"/>
    <lineage>
        <taxon>Bacteria</taxon>
        <taxon>Pseudomonadati</taxon>
        <taxon>Pseudomonadota</taxon>
        <taxon>Alphaproteobacteria</taxon>
        <taxon>Hyphomicrobiales</taxon>
        <taxon>Hyphomicrobiaceae</taxon>
        <taxon>Dichotomicrobium</taxon>
    </lineage>
</organism>
<comment type="caution">
    <text evidence="2">The sequence shown here is derived from an EMBL/GenBank/DDBJ whole genome shotgun (WGS) entry which is preliminary data.</text>
</comment>
<evidence type="ECO:0008006" key="4">
    <source>
        <dbReference type="Google" id="ProtNLM"/>
    </source>
</evidence>
<evidence type="ECO:0000313" key="3">
    <source>
        <dbReference type="Proteomes" id="UP000266273"/>
    </source>
</evidence>
<dbReference type="Proteomes" id="UP000266273">
    <property type="component" value="Unassembled WGS sequence"/>
</dbReference>
<proteinExistence type="predicted"/>
<evidence type="ECO:0000256" key="1">
    <source>
        <dbReference type="SAM" id="MobiDB-lite"/>
    </source>
</evidence>
<protein>
    <recommendedName>
        <fullName evidence="4">Helix-turn-helix protein</fullName>
    </recommendedName>
</protein>
<feature type="compositionally biased region" description="Basic and acidic residues" evidence="1">
    <location>
        <begin position="166"/>
        <end position="181"/>
    </location>
</feature>